<dbReference type="Proteomes" id="UP000653565">
    <property type="component" value="Unassembled WGS sequence"/>
</dbReference>
<dbReference type="PRINTS" id="PR01415">
    <property type="entry name" value="ANKYRIN"/>
</dbReference>
<dbReference type="Gene3D" id="1.25.40.20">
    <property type="entry name" value="Ankyrin repeat-containing domain"/>
    <property type="match status" value="2"/>
</dbReference>
<dbReference type="InterPro" id="IPR002110">
    <property type="entry name" value="Ankyrin_rpt"/>
</dbReference>
<dbReference type="PANTHER" id="PTHR24198:SF165">
    <property type="entry name" value="ANKYRIN REPEAT-CONTAINING PROTEIN-RELATED"/>
    <property type="match status" value="1"/>
</dbReference>
<dbReference type="InterPro" id="IPR036770">
    <property type="entry name" value="Ankyrin_rpt-contain_sf"/>
</dbReference>
<dbReference type="PROSITE" id="PS50088">
    <property type="entry name" value="ANK_REPEAT"/>
    <property type="match status" value="9"/>
</dbReference>
<evidence type="ECO:0000256" key="3">
    <source>
        <dbReference type="PROSITE-ProRule" id="PRU00023"/>
    </source>
</evidence>
<feature type="repeat" description="ANK" evidence="3">
    <location>
        <begin position="365"/>
        <end position="397"/>
    </location>
</feature>
<dbReference type="AlphaFoldDB" id="A0A8H4GPT2"/>
<dbReference type="Pfam" id="PF12796">
    <property type="entry name" value="Ank_2"/>
    <property type="match status" value="4"/>
</dbReference>
<dbReference type="EMBL" id="JAAAPX010000281">
    <property type="protein sequence ID" value="KAF4226116.1"/>
    <property type="molecule type" value="Genomic_DNA"/>
</dbReference>
<accession>A0A8H4GPT2</accession>
<feature type="repeat" description="ANK" evidence="3">
    <location>
        <begin position="473"/>
        <end position="505"/>
    </location>
</feature>
<evidence type="ECO:0000256" key="1">
    <source>
        <dbReference type="ARBA" id="ARBA00022737"/>
    </source>
</evidence>
<name>A0A8H4GPT2_9EURO</name>
<dbReference type="SMART" id="SM00248">
    <property type="entry name" value="ANK"/>
    <property type="match status" value="12"/>
</dbReference>
<feature type="repeat" description="ANK" evidence="3">
    <location>
        <begin position="266"/>
        <end position="298"/>
    </location>
</feature>
<organism evidence="4 5">
    <name type="scientific">Aspergillus fumigatiaffinis</name>
    <dbReference type="NCBI Taxonomy" id="340414"/>
    <lineage>
        <taxon>Eukaryota</taxon>
        <taxon>Fungi</taxon>
        <taxon>Dikarya</taxon>
        <taxon>Ascomycota</taxon>
        <taxon>Pezizomycotina</taxon>
        <taxon>Eurotiomycetes</taxon>
        <taxon>Eurotiomycetidae</taxon>
        <taxon>Eurotiales</taxon>
        <taxon>Aspergillaceae</taxon>
        <taxon>Aspergillus</taxon>
        <taxon>Aspergillus subgen. Fumigati</taxon>
    </lineage>
</organism>
<keyword evidence="2 3" id="KW-0040">ANK repeat</keyword>
<comment type="caution">
    <text evidence="4">The sequence shown here is derived from an EMBL/GenBank/DDBJ whole genome shotgun (WGS) entry which is preliminary data.</text>
</comment>
<dbReference type="GO" id="GO:0005737">
    <property type="term" value="C:cytoplasm"/>
    <property type="evidence" value="ECO:0007669"/>
    <property type="project" value="TreeGrafter"/>
</dbReference>
<evidence type="ECO:0008006" key="6">
    <source>
        <dbReference type="Google" id="ProtNLM"/>
    </source>
</evidence>
<evidence type="ECO:0000313" key="5">
    <source>
        <dbReference type="Proteomes" id="UP000653565"/>
    </source>
</evidence>
<evidence type="ECO:0000313" key="4">
    <source>
        <dbReference type="EMBL" id="KAF4226116.1"/>
    </source>
</evidence>
<sequence>MGFPALSTELIQLIARQLTEKDMAMLARTCQLLYRTLNGILYRYNAKYQASSALLWACDNGKLGTVRRCLEYNTNDNTRLSSDWKCRDHPLYVAAKNGYDEIVRTLLQEGVKVDATSNRGRTAISIAASNGHQAKRRSHGLLNMDLWQLLNKLIAAGANINHMDIYGQTPLYLATWRGRDESVRQLLQAKPDTSIYAEITGLTALSIAAFKGNSAIVKQLIKAGADIHHTNATGNTPLMLAVSVGHIATVRELLHAGAKPTGCRTNREKALAWATEQGDIDMVRILIEAGADVQSSHPDGRNTLSFAAERGHIEICKMLVQAGSEIDSVDMLGRTALSWAAEHGSIDQFIYLWQLDPQLGQTDRFGRSPLSWAAEKGHNDIISFIISQRAPLDITHKGNWDVELISDAIRKLHPSTFKLPPPFRSPWQFRREDAATLQRPACNPLGIAVAQGHAQAVKTLLDAGAATDIKDITGFTPLMLAAKRGDLHVVSLLVSAGASLDRKCQRGWDAAKLASDSGHRYVAFYLNSERGRMRYTSP</sequence>
<feature type="repeat" description="ANK" evidence="3">
    <location>
        <begin position="166"/>
        <end position="198"/>
    </location>
</feature>
<reference evidence="4" key="1">
    <citation type="journal article" date="2020" name="bioRxiv">
        <title>Genomic and phenotypic heterogeneity of clinical isolates of the human pathogens Aspergillus fumigatus, Aspergillus lentulus and Aspergillus fumigatiaffinis.</title>
        <authorList>
            <person name="dos Santos R.A.C."/>
            <person name="Steenwyk J.L."/>
            <person name="Rivero-Menendez O."/>
            <person name="Mead M.E."/>
            <person name="Silva L.P."/>
            <person name="Bastos R.W."/>
            <person name="Alastruey-Izquierdo A."/>
            <person name="Goldman G.H."/>
            <person name="Rokas A."/>
        </authorList>
    </citation>
    <scope>NUCLEOTIDE SEQUENCE</scope>
    <source>
        <strain evidence="4">CNM-CM6805</strain>
    </source>
</reference>
<dbReference type="PANTHER" id="PTHR24198">
    <property type="entry name" value="ANKYRIN REPEAT AND PROTEIN KINASE DOMAIN-CONTAINING PROTEIN"/>
    <property type="match status" value="1"/>
</dbReference>
<gene>
    <name evidence="4" type="ORF">CNMCM6805_005162</name>
</gene>
<feature type="repeat" description="ANK" evidence="3">
    <location>
        <begin position="90"/>
        <end position="118"/>
    </location>
</feature>
<feature type="repeat" description="ANK" evidence="3">
    <location>
        <begin position="233"/>
        <end position="258"/>
    </location>
</feature>
<protein>
    <recommendedName>
        <fullName evidence="6">Ankyrin repeat protein</fullName>
    </recommendedName>
</protein>
<feature type="repeat" description="ANK" evidence="3">
    <location>
        <begin position="299"/>
        <end position="331"/>
    </location>
</feature>
<reference evidence="4" key="2">
    <citation type="submission" date="2020-04" db="EMBL/GenBank/DDBJ databases">
        <authorList>
            <person name="Santos R.A.C."/>
            <person name="Steenwyk J.L."/>
            <person name="Rivero-Menendez O."/>
            <person name="Mead M.E."/>
            <person name="Silva L.P."/>
            <person name="Bastos R.W."/>
            <person name="Alastruey-Izquierdo A."/>
            <person name="Goldman G.H."/>
            <person name="Rokas A."/>
        </authorList>
    </citation>
    <scope>NUCLEOTIDE SEQUENCE</scope>
    <source>
        <strain evidence="4">CNM-CM6805</strain>
    </source>
</reference>
<proteinExistence type="predicted"/>
<feature type="repeat" description="ANK" evidence="3">
    <location>
        <begin position="200"/>
        <end position="232"/>
    </location>
</feature>
<dbReference type="PROSITE" id="PS50297">
    <property type="entry name" value="ANK_REP_REGION"/>
    <property type="match status" value="7"/>
</dbReference>
<evidence type="ECO:0000256" key="2">
    <source>
        <dbReference type="ARBA" id="ARBA00023043"/>
    </source>
</evidence>
<dbReference type="SUPFAM" id="SSF48403">
    <property type="entry name" value="Ankyrin repeat"/>
    <property type="match status" value="2"/>
</dbReference>
<keyword evidence="5" id="KW-1185">Reference proteome</keyword>
<keyword evidence="1" id="KW-0677">Repeat</keyword>
<feature type="repeat" description="ANK" evidence="3">
    <location>
        <begin position="440"/>
        <end position="472"/>
    </location>
</feature>